<keyword evidence="4" id="KW-1133">Transmembrane helix</keyword>
<evidence type="ECO:0000256" key="4">
    <source>
        <dbReference type="SAM" id="Phobius"/>
    </source>
</evidence>
<dbReference type="Proteomes" id="UP001146120">
    <property type="component" value="Unassembled WGS sequence"/>
</dbReference>
<dbReference type="PANTHER" id="PTHR46093">
    <property type="entry name" value="ACYL-COA-BINDING DOMAIN-CONTAINING PROTEIN 5"/>
    <property type="match status" value="1"/>
</dbReference>
<gene>
    <name evidence="6" type="ORF">N0F65_012461</name>
</gene>
<organism evidence="6 7">
    <name type="scientific">Lagenidium giganteum</name>
    <dbReference type="NCBI Taxonomy" id="4803"/>
    <lineage>
        <taxon>Eukaryota</taxon>
        <taxon>Sar</taxon>
        <taxon>Stramenopiles</taxon>
        <taxon>Oomycota</taxon>
        <taxon>Peronosporomycetes</taxon>
        <taxon>Pythiales</taxon>
        <taxon>Pythiaceae</taxon>
    </lineage>
</organism>
<keyword evidence="3" id="KW-0863">Zinc-finger</keyword>
<dbReference type="Pfam" id="PF13639">
    <property type="entry name" value="zf-RING_2"/>
    <property type="match status" value="1"/>
</dbReference>
<protein>
    <recommendedName>
        <fullName evidence="5">RING-type domain-containing protein</fullName>
    </recommendedName>
</protein>
<dbReference type="EMBL" id="DAKRPA010000327">
    <property type="protein sequence ID" value="DAZ93295.1"/>
    <property type="molecule type" value="Genomic_DNA"/>
</dbReference>
<feature type="domain" description="RING-type" evidence="5">
    <location>
        <begin position="465"/>
        <end position="506"/>
    </location>
</feature>
<keyword evidence="1" id="KW-0880">Kelch repeat</keyword>
<keyword evidence="4" id="KW-0472">Membrane</keyword>
<name>A0AAV2YH04_9STRA</name>
<dbReference type="Pfam" id="PF24681">
    <property type="entry name" value="Kelch_KLHDC2_KLHL20_DRC7"/>
    <property type="match status" value="1"/>
</dbReference>
<sequence length="540" mass="60714">MKPCAQWTQLWSDSAENAGPPPRAAHGLVVHHDHLYMYGGVRSSDPNAQIVIEMSDTWKFDLNQRQWTQIVNDSEVAPSSRYHHSSALHTNASVAEMIVFGGLDVDSTMRPPNVSQFNDVWRLKLPQVSTVSASSSATTPAPTFRWTRDNNTNATALAPQPRSEATAVVYKDQLIIFGGITYNVSSTAVPVDYNDLWSYDLGTRQWRRIEPADDVVPPTRFSHSASLLTDHNNVTYLLVVSGRRWDQHAWSLLDDVWLFSFDERVWLPVTTSSSLQRAYTSVIVQDSTMWLFGGYYRPDQGQNGYVFNDVVSGNVTMINSTARTASMELVQHSMSSRRNSPLLRYDHHAVLWQHQMIIHGGSFQAEFGDVWSFALRNASFQQPVPTETTDKSDLLLIYIGTGVLFLASLLLVGWCIRWHFRSQRQFDRARQLGFAAMQGVSKERMAQLEVCAYHRAPGVDEEDACPICLVGFEEGDQLRKMPCKHLFHVPCIDEWLTKSKLCPMCKGAVEEHVDDRAASSRFASYTRGGAVVVPLPGTPQ</sequence>
<dbReference type="Gene3D" id="2.120.10.80">
    <property type="entry name" value="Kelch-type beta propeller"/>
    <property type="match status" value="2"/>
</dbReference>
<reference evidence="6" key="2">
    <citation type="journal article" date="2023" name="Microbiol Resour">
        <title>Decontamination and Annotation of the Draft Genome Sequence of the Oomycete Lagenidium giganteum ARSEF 373.</title>
        <authorList>
            <person name="Morgan W.R."/>
            <person name="Tartar A."/>
        </authorList>
    </citation>
    <scope>NUCLEOTIDE SEQUENCE</scope>
    <source>
        <strain evidence="6">ARSEF 373</strain>
    </source>
</reference>
<keyword evidence="3" id="KW-0479">Metal-binding</keyword>
<dbReference type="AlphaFoldDB" id="A0AAV2YH04"/>
<keyword evidence="3" id="KW-0862">Zinc</keyword>
<keyword evidence="2" id="KW-0677">Repeat</keyword>
<comment type="caution">
    <text evidence="6">The sequence shown here is derived from an EMBL/GenBank/DDBJ whole genome shotgun (WGS) entry which is preliminary data.</text>
</comment>
<evidence type="ECO:0000313" key="7">
    <source>
        <dbReference type="Proteomes" id="UP001146120"/>
    </source>
</evidence>
<evidence type="ECO:0000313" key="6">
    <source>
        <dbReference type="EMBL" id="DAZ93295.1"/>
    </source>
</evidence>
<dbReference type="SMART" id="SM00184">
    <property type="entry name" value="RING"/>
    <property type="match status" value="1"/>
</dbReference>
<evidence type="ECO:0000256" key="1">
    <source>
        <dbReference type="ARBA" id="ARBA00022441"/>
    </source>
</evidence>
<dbReference type="InterPro" id="IPR015915">
    <property type="entry name" value="Kelch-typ_b-propeller"/>
</dbReference>
<dbReference type="Gene3D" id="3.30.40.10">
    <property type="entry name" value="Zinc/RING finger domain, C3HC4 (zinc finger)"/>
    <property type="match status" value="1"/>
</dbReference>
<feature type="transmembrane region" description="Helical" evidence="4">
    <location>
        <begin position="395"/>
        <end position="416"/>
    </location>
</feature>
<keyword evidence="7" id="KW-1185">Reference proteome</keyword>
<dbReference type="InterPro" id="IPR011043">
    <property type="entry name" value="Gal_Oxase/kelch_b-propeller"/>
</dbReference>
<dbReference type="SUPFAM" id="SSF57850">
    <property type="entry name" value="RING/U-box"/>
    <property type="match status" value="1"/>
</dbReference>
<evidence type="ECO:0000259" key="5">
    <source>
        <dbReference type="PROSITE" id="PS50089"/>
    </source>
</evidence>
<dbReference type="InterPro" id="IPR013083">
    <property type="entry name" value="Znf_RING/FYVE/PHD"/>
</dbReference>
<evidence type="ECO:0000256" key="2">
    <source>
        <dbReference type="ARBA" id="ARBA00022737"/>
    </source>
</evidence>
<dbReference type="PANTHER" id="PTHR46093:SF18">
    <property type="entry name" value="FIBRONECTIN TYPE-III DOMAIN-CONTAINING PROTEIN"/>
    <property type="match status" value="1"/>
</dbReference>
<dbReference type="GO" id="GO:0008270">
    <property type="term" value="F:zinc ion binding"/>
    <property type="evidence" value="ECO:0007669"/>
    <property type="project" value="UniProtKB-KW"/>
</dbReference>
<dbReference type="SUPFAM" id="SSF50965">
    <property type="entry name" value="Galactose oxidase, central domain"/>
    <property type="match status" value="1"/>
</dbReference>
<keyword evidence="4" id="KW-0812">Transmembrane</keyword>
<dbReference type="PROSITE" id="PS50089">
    <property type="entry name" value="ZF_RING_2"/>
    <property type="match status" value="1"/>
</dbReference>
<proteinExistence type="predicted"/>
<accession>A0AAV2YH04</accession>
<evidence type="ECO:0000256" key="3">
    <source>
        <dbReference type="PROSITE-ProRule" id="PRU00175"/>
    </source>
</evidence>
<dbReference type="InterPro" id="IPR001841">
    <property type="entry name" value="Znf_RING"/>
</dbReference>
<dbReference type="CDD" id="cd16454">
    <property type="entry name" value="RING-H2_PA-TM-RING"/>
    <property type="match status" value="1"/>
</dbReference>
<reference evidence="6" key="1">
    <citation type="submission" date="2022-11" db="EMBL/GenBank/DDBJ databases">
        <authorList>
            <person name="Morgan W.R."/>
            <person name="Tartar A."/>
        </authorList>
    </citation>
    <scope>NUCLEOTIDE SEQUENCE</scope>
    <source>
        <strain evidence="6">ARSEF 373</strain>
    </source>
</reference>